<dbReference type="RefSeq" id="WP_119148367.1">
    <property type="nucleotide sequence ID" value="NZ_JBHSOV010000042.1"/>
</dbReference>
<evidence type="ECO:0000259" key="1">
    <source>
        <dbReference type="PROSITE" id="PS51186"/>
    </source>
</evidence>
<name>A0A398CLV0_9BACL</name>
<dbReference type="OrthoDB" id="119498at2"/>
<evidence type="ECO:0000313" key="2">
    <source>
        <dbReference type="EMBL" id="RIE04326.1"/>
    </source>
</evidence>
<accession>A0A398CLV0</accession>
<evidence type="ECO:0000313" key="3">
    <source>
        <dbReference type="Proteomes" id="UP000266340"/>
    </source>
</evidence>
<dbReference type="GO" id="GO:0016747">
    <property type="term" value="F:acyltransferase activity, transferring groups other than amino-acyl groups"/>
    <property type="evidence" value="ECO:0007669"/>
    <property type="project" value="InterPro"/>
</dbReference>
<keyword evidence="3" id="KW-1185">Reference proteome</keyword>
<dbReference type="InterPro" id="IPR016181">
    <property type="entry name" value="Acyl_CoA_acyltransferase"/>
</dbReference>
<dbReference type="InterPro" id="IPR000182">
    <property type="entry name" value="GNAT_dom"/>
</dbReference>
<dbReference type="Pfam" id="PF00583">
    <property type="entry name" value="Acetyltransf_1"/>
    <property type="match status" value="1"/>
</dbReference>
<dbReference type="CDD" id="cd04301">
    <property type="entry name" value="NAT_SF"/>
    <property type="match status" value="1"/>
</dbReference>
<dbReference type="PROSITE" id="PS51186">
    <property type="entry name" value="GNAT"/>
    <property type="match status" value="1"/>
</dbReference>
<dbReference type="SUPFAM" id="SSF55729">
    <property type="entry name" value="Acyl-CoA N-acyltransferases (Nat)"/>
    <property type="match status" value="1"/>
</dbReference>
<proteinExistence type="predicted"/>
<organism evidence="2 3">
    <name type="scientific">Cohnella faecalis</name>
    <dbReference type="NCBI Taxonomy" id="2315694"/>
    <lineage>
        <taxon>Bacteria</taxon>
        <taxon>Bacillati</taxon>
        <taxon>Bacillota</taxon>
        <taxon>Bacilli</taxon>
        <taxon>Bacillales</taxon>
        <taxon>Paenibacillaceae</taxon>
        <taxon>Cohnella</taxon>
    </lineage>
</organism>
<dbReference type="Gene3D" id="3.40.630.30">
    <property type="match status" value="1"/>
</dbReference>
<gene>
    <name evidence="2" type="ORF">D3H35_06915</name>
</gene>
<keyword evidence="2" id="KW-0808">Transferase</keyword>
<dbReference type="Proteomes" id="UP000266340">
    <property type="component" value="Unassembled WGS sequence"/>
</dbReference>
<dbReference type="EMBL" id="QXJM01000027">
    <property type="protein sequence ID" value="RIE04326.1"/>
    <property type="molecule type" value="Genomic_DNA"/>
</dbReference>
<comment type="caution">
    <text evidence="2">The sequence shown here is derived from an EMBL/GenBank/DDBJ whole genome shotgun (WGS) entry which is preliminary data.</text>
</comment>
<sequence>MNIRKATVEDIAALILMRWEFTLEHQPEVSDNFELFATECRAFLEQEISGERWHIWVAEVDGVIASHVYIQLIDKVPRPGRITYPFAYMTNVYTDPDYRSRGIGSRLLKTIQEWAAANKIEFIIVWPSEESREFYARNRYTLCNDPMELHLS</sequence>
<dbReference type="AlphaFoldDB" id="A0A398CLV0"/>
<feature type="domain" description="N-acetyltransferase" evidence="1">
    <location>
        <begin position="1"/>
        <end position="152"/>
    </location>
</feature>
<reference evidence="2 3" key="1">
    <citation type="submission" date="2018-09" db="EMBL/GenBank/DDBJ databases">
        <title>Cohnella cavernae sp. nov., isolated from a karst cave.</title>
        <authorList>
            <person name="Zhu H."/>
        </authorList>
    </citation>
    <scope>NUCLEOTIDE SEQUENCE [LARGE SCALE GENOMIC DNA]</scope>
    <source>
        <strain evidence="2 3">K2E09-144</strain>
    </source>
</reference>
<protein>
    <submittedName>
        <fullName evidence="2">N-acetyltransferase</fullName>
    </submittedName>
</protein>